<gene>
    <name evidence="2" type="ORF">I8D64_15105</name>
</gene>
<evidence type="ECO:0000256" key="1">
    <source>
        <dbReference type="SAM" id="MobiDB-lite"/>
    </source>
</evidence>
<organism evidence="2 3">
    <name type="scientific">Brachybacterium halotolerans</name>
    <dbReference type="NCBI Taxonomy" id="2795215"/>
    <lineage>
        <taxon>Bacteria</taxon>
        <taxon>Bacillati</taxon>
        <taxon>Actinomycetota</taxon>
        <taxon>Actinomycetes</taxon>
        <taxon>Micrococcales</taxon>
        <taxon>Dermabacteraceae</taxon>
        <taxon>Brachybacterium</taxon>
    </lineage>
</organism>
<dbReference type="InterPro" id="IPR029058">
    <property type="entry name" value="AB_hydrolase_fold"/>
</dbReference>
<dbReference type="Gene3D" id="1.10.287.1060">
    <property type="entry name" value="ESAT-6-like"/>
    <property type="match status" value="1"/>
</dbReference>
<reference evidence="2 3" key="1">
    <citation type="submission" date="2020-12" db="EMBL/GenBank/DDBJ databases">
        <title>Brachybacterium sp. MASK1Z-5, whole genome shotgun sequence.</title>
        <authorList>
            <person name="Tuo L."/>
        </authorList>
    </citation>
    <scope>NUCLEOTIDE SEQUENCE [LARGE SCALE GENOMIC DNA]</scope>
    <source>
        <strain evidence="2 3">MASK1Z-5</strain>
    </source>
</reference>
<comment type="caution">
    <text evidence="2">The sequence shown here is derived from an EMBL/GenBank/DDBJ whole genome shotgun (WGS) entry which is preliminary data.</text>
</comment>
<feature type="compositionally biased region" description="Basic and acidic residues" evidence="1">
    <location>
        <begin position="133"/>
        <end position="142"/>
    </location>
</feature>
<evidence type="ECO:0000313" key="2">
    <source>
        <dbReference type="EMBL" id="MBK0332728.1"/>
    </source>
</evidence>
<dbReference type="EMBL" id="JAEDAJ010000012">
    <property type="protein sequence ID" value="MBK0332728.1"/>
    <property type="molecule type" value="Genomic_DNA"/>
</dbReference>
<accession>A0ABS1BDI6</accession>
<feature type="region of interest" description="Disordered" evidence="1">
    <location>
        <begin position="75"/>
        <end position="142"/>
    </location>
</feature>
<keyword evidence="3" id="KW-1185">Reference proteome</keyword>
<feature type="compositionally biased region" description="Gly residues" evidence="1">
    <location>
        <begin position="91"/>
        <end position="102"/>
    </location>
</feature>
<proteinExistence type="predicted"/>
<protein>
    <submittedName>
        <fullName evidence="2">WXG100 family type VII secretion target</fullName>
    </submittedName>
</protein>
<dbReference type="Gene3D" id="3.40.50.1820">
    <property type="entry name" value="alpha/beta hydrolase"/>
    <property type="match status" value="1"/>
</dbReference>
<evidence type="ECO:0000313" key="3">
    <source>
        <dbReference type="Proteomes" id="UP000612352"/>
    </source>
</evidence>
<name>A0ABS1BDI6_9MICO</name>
<feature type="compositionally biased region" description="Low complexity" evidence="1">
    <location>
        <begin position="75"/>
        <end position="90"/>
    </location>
</feature>
<sequence>MSGFCGMDTAQVRDHAEQLRGAADRLEAWQSHLDAAVAGAAWSGPDAEAFRSLWALLSLDAFRSATAALASRGEQAAAQADDQDAASSAQGSGGGAGGGRGSEPGALGVCAPDASDPVSGIPDAPSSDMHQGYLRDDNPVIPDWLEHPGEQLLSGTAHSVSDAVGRSWDSGLDVLELGLDRSGRRSDAIGQLRRDGDRFGGILEDWAAGERAPTYAELGASGVVTLGSAGAVTSEAVSDDDQDTAFLDDRPGGIVSDVRVDDAPSASPRDLGDLLIGNDSLRMKGRGADSSGALATGQIGVQEVRSTSGGDPVYIVQVPPTEGPDVQDLSGAYGQTGNSRDWGSNLRLVAGQDPAAMDDVRAAMTAADVPAGADVMLVGHSQGGIITSHLAADPSFNSTCGAEGTFNVTHSFSAGSPVQTVIPSQDSTQVVNVAHGPVGLDPHLSLGTSHRPDLEYTGDPIAELDLQGAQMGGGTLSAPNVHEVMLPGSTQHASDGVRGIEANHESFESGSPDAYYYGSIQEHTASDPVLSALQGDLDGRYIGEGTYVSRSTVVDVGRGEP</sequence>
<dbReference type="Proteomes" id="UP000612352">
    <property type="component" value="Unassembled WGS sequence"/>
</dbReference>
<dbReference type="SUPFAM" id="SSF53474">
    <property type="entry name" value="alpha/beta-Hydrolases"/>
    <property type="match status" value="1"/>
</dbReference>